<evidence type="ECO:0000313" key="2">
    <source>
        <dbReference type="EMBL" id="QEX16854.1"/>
    </source>
</evidence>
<evidence type="ECO:0000313" key="3">
    <source>
        <dbReference type="Proteomes" id="UP000326202"/>
    </source>
</evidence>
<reference evidence="2 3" key="1">
    <citation type="submission" date="2019-08" db="EMBL/GenBank/DDBJ databases">
        <title>Hyperibacter terrae gen. nov., sp. nov. and Hyperibacter viscosus sp. nov., two new members in the family Rhodospirillaceae isolated from the rhizosphere of Hypericum perforatum.</title>
        <authorList>
            <person name="Noviana Z."/>
        </authorList>
    </citation>
    <scope>NUCLEOTIDE SEQUENCE [LARGE SCALE GENOMIC DNA]</scope>
    <source>
        <strain evidence="2 3">R5913</strain>
    </source>
</reference>
<dbReference type="InterPro" id="IPR035093">
    <property type="entry name" value="RelE/ParE_toxin_dom_sf"/>
</dbReference>
<keyword evidence="3" id="KW-1185">Reference proteome</keyword>
<proteinExistence type="predicted"/>
<protein>
    <recommendedName>
        <fullName evidence="4">Type II toxin-antitoxin system RelE/ParE family toxin</fullName>
    </recommendedName>
</protein>
<evidence type="ECO:0008006" key="4">
    <source>
        <dbReference type="Google" id="ProtNLM"/>
    </source>
</evidence>
<accession>A0A5J6MHC9</accession>
<evidence type="ECO:0000256" key="1">
    <source>
        <dbReference type="ARBA" id="ARBA00022649"/>
    </source>
</evidence>
<dbReference type="KEGG" id="htq:FRZ44_21490"/>
<dbReference type="Gene3D" id="3.30.2310.20">
    <property type="entry name" value="RelE-like"/>
    <property type="match status" value="1"/>
</dbReference>
<dbReference type="InterPro" id="IPR007712">
    <property type="entry name" value="RelE/ParE_toxin"/>
</dbReference>
<dbReference type="Proteomes" id="UP000326202">
    <property type="component" value="Chromosome"/>
</dbReference>
<dbReference type="Pfam" id="PF05016">
    <property type="entry name" value="ParE_toxin"/>
    <property type="match status" value="1"/>
</dbReference>
<organism evidence="2 3">
    <name type="scientific">Hypericibacter terrae</name>
    <dbReference type="NCBI Taxonomy" id="2602015"/>
    <lineage>
        <taxon>Bacteria</taxon>
        <taxon>Pseudomonadati</taxon>
        <taxon>Pseudomonadota</taxon>
        <taxon>Alphaproteobacteria</taxon>
        <taxon>Rhodospirillales</taxon>
        <taxon>Dongiaceae</taxon>
        <taxon>Hypericibacter</taxon>
    </lineage>
</organism>
<sequence length="84" mass="9483">MQLIIAPAALKSLGLLPKKDALALLAKLEEVAADPFGSHPWATRLQGSRGYRWRHGSWRAIYRIDTVERTVVVEAVGNRKEIYR</sequence>
<name>A0A5J6MHC9_9PROT</name>
<dbReference type="EMBL" id="CP042906">
    <property type="protein sequence ID" value="QEX16854.1"/>
    <property type="molecule type" value="Genomic_DNA"/>
</dbReference>
<keyword evidence="1" id="KW-1277">Toxin-antitoxin system</keyword>
<dbReference type="AlphaFoldDB" id="A0A5J6MHC9"/>
<gene>
    <name evidence="2" type="ORF">FRZ44_21490</name>
</gene>
<dbReference type="SUPFAM" id="SSF143011">
    <property type="entry name" value="RelE-like"/>
    <property type="match status" value="1"/>
</dbReference>
<dbReference type="OrthoDB" id="428094at2"/>